<feature type="transmembrane region" description="Helical" evidence="1">
    <location>
        <begin position="147"/>
        <end position="176"/>
    </location>
</feature>
<keyword evidence="1" id="KW-0812">Transmembrane</keyword>
<dbReference type="OrthoDB" id="2992074at2759"/>
<protein>
    <recommendedName>
        <fullName evidence="4">MARVEL domain-containing protein</fullName>
    </recommendedName>
</protein>
<proteinExistence type="predicted"/>
<keyword evidence="1" id="KW-0472">Membrane</keyword>
<evidence type="ECO:0000313" key="3">
    <source>
        <dbReference type="Proteomes" id="UP000297245"/>
    </source>
</evidence>
<keyword evidence="1" id="KW-1133">Transmembrane helix</keyword>
<gene>
    <name evidence="2" type="ORF">K435DRAFT_865272</name>
</gene>
<accession>A0A4S8LJR5</accession>
<dbReference type="Proteomes" id="UP000297245">
    <property type="component" value="Unassembled WGS sequence"/>
</dbReference>
<organism evidence="2 3">
    <name type="scientific">Dendrothele bispora (strain CBS 962.96)</name>
    <dbReference type="NCBI Taxonomy" id="1314807"/>
    <lineage>
        <taxon>Eukaryota</taxon>
        <taxon>Fungi</taxon>
        <taxon>Dikarya</taxon>
        <taxon>Basidiomycota</taxon>
        <taxon>Agaricomycotina</taxon>
        <taxon>Agaricomycetes</taxon>
        <taxon>Agaricomycetidae</taxon>
        <taxon>Agaricales</taxon>
        <taxon>Agaricales incertae sedis</taxon>
        <taxon>Dendrothele</taxon>
    </lineage>
</organism>
<feature type="transmembrane region" description="Helical" evidence="1">
    <location>
        <begin position="70"/>
        <end position="93"/>
    </location>
</feature>
<feature type="transmembrane region" description="Helical" evidence="1">
    <location>
        <begin position="41"/>
        <end position="58"/>
    </location>
</feature>
<evidence type="ECO:0008006" key="4">
    <source>
        <dbReference type="Google" id="ProtNLM"/>
    </source>
</evidence>
<evidence type="ECO:0000313" key="2">
    <source>
        <dbReference type="EMBL" id="THU89432.1"/>
    </source>
</evidence>
<sequence length="209" mass="23174">MGFWESLQKVKLQAQDGFDIPPLAETDQDSKEYPAVTGWRIALYSFVLAFAVFLDVLAPLDAALNSERRFMTIFASIVSVFSLLTWIWTSILLSRLNRPQSSSILTLASVHFYTFVSLTIVWLALGIMLATQTPYECDLESPSDGLASFWCGLAGTNISLSFIEFIFCGITTILLWKTTKGLSGNIGELDGVNSWYEMSKKKQAGATQV</sequence>
<feature type="transmembrane region" description="Helical" evidence="1">
    <location>
        <begin position="105"/>
        <end position="127"/>
    </location>
</feature>
<dbReference type="EMBL" id="ML179367">
    <property type="protein sequence ID" value="THU89432.1"/>
    <property type="molecule type" value="Genomic_DNA"/>
</dbReference>
<dbReference type="AlphaFoldDB" id="A0A4S8LJR5"/>
<reference evidence="2 3" key="1">
    <citation type="journal article" date="2019" name="Nat. Ecol. Evol.">
        <title>Megaphylogeny resolves global patterns of mushroom evolution.</title>
        <authorList>
            <person name="Varga T."/>
            <person name="Krizsan K."/>
            <person name="Foldi C."/>
            <person name="Dima B."/>
            <person name="Sanchez-Garcia M."/>
            <person name="Sanchez-Ramirez S."/>
            <person name="Szollosi G.J."/>
            <person name="Szarkandi J.G."/>
            <person name="Papp V."/>
            <person name="Albert L."/>
            <person name="Andreopoulos W."/>
            <person name="Angelini C."/>
            <person name="Antonin V."/>
            <person name="Barry K.W."/>
            <person name="Bougher N.L."/>
            <person name="Buchanan P."/>
            <person name="Buyck B."/>
            <person name="Bense V."/>
            <person name="Catcheside P."/>
            <person name="Chovatia M."/>
            <person name="Cooper J."/>
            <person name="Damon W."/>
            <person name="Desjardin D."/>
            <person name="Finy P."/>
            <person name="Geml J."/>
            <person name="Haridas S."/>
            <person name="Hughes K."/>
            <person name="Justo A."/>
            <person name="Karasinski D."/>
            <person name="Kautmanova I."/>
            <person name="Kiss B."/>
            <person name="Kocsube S."/>
            <person name="Kotiranta H."/>
            <person name="LaButti K.M."/>
            <person name="Lechner B.E."/>
            <person name="Liimatainen K."/>
            <person name="Lipzen A."/>
            <person name="Lukacs Z."/>
            <person name="Mihaltcheva S."/>
            <person name="Morgado L.N."/>
            <person name="Niskanen T."/>
            <person name="Noordeloos M.E."/>
            <person name="Ohm R.A."/>
            <person name="Ortiz-Santana B."/>
            <person name="Ovrebo C."/>
            <person name="Racz N."/>
            <person name="Riley R."/>
            <person name="Savchenko A."/>
            <person name="Shiryaev A."/>
            <person name="Soop K."/>
            <person name="Spirin V."/>
            <person name="Szebenyi C."/>
            <person name="Tomsovsky M."/>
            <person name="Tulloss R.E."/>
            <person name="Uehling J."/>
            <person name="Grigoriev I.V."/>
            <person name="Vagvolgyi C."/>
            <person name="Papp T."/>
            <person name="Martin F.M."/>
            <person name="Miettinen O."/>
            <person name="Hibbett D.S."/>
            <person name="Nagy L.G."/>
        </authorList>
    </citation>
    <scope>NUCLEOTIDE SEQUENCE [LARGE SCALE GENOMIC DNA]</scope>
    <source>
        <strain evidence="2 3">CBS 962.96</strain>
    </source>
</reference>
<name>A0A4S8LJR5_DENBC</name>
<keyword evidence="3" id="KW-1185">Reference proteome</keyword>
<evidence type="ECO:0000256" key="1">
    <source>
        <dbReference type="SAM" id="Phobius"/>
    </source>
</evidence>